<keyword evidence="2" id="KW-1185">Reference proteome</keyword>
<accession>A0A9W6GLJ8</accession>
<proteinExistence type="predicted"/>
<name>A0A9W6GLJ8_9FUSO</name>
<evidence type="ECO:0000313" key="1">
    <source>
        <dbReference type="EMBL" id="GLI55956.1"/>
    </source>
</evidence>
<gene>
    <name evidence="1" type="ORF">PM10SUCC1_14700</name>
</gene>
<dbReference type="Proteomes" id="UP001144471">
    <property type="component" value="Unassembled WGS sequence"/>
</dbReference>
<reference evidence="1" key="1">
    <citation type="submission" date="2022-12" db="EMBL/GenBank/DDBJ databases">
        <title>Reference genome sequencing for broad-spectrum identification of bacterial and archaeal isolates by mass spectrometry.</title>
        <authorList>
            <person name="Sekiguchi Y."/>
            <person name="Tourlousse D.M."/>
        </authorList>
    </citation>
    <scope>NUCLEOTIDE SEQUENCE</scope>
    <source>
        <strain evidence="1">10succ1</strain>
    </source>
</reference>
<comment type="caution">
    <text evidence="1">The sequence shown here is derived from an EMBL/GenBank/DDBJ whole genome shotgun (WGS) entry which is preliminary data.</text>
</comment>
<sequence>MVLYNGFDTLVFSTTDFYLHDRDFFYEQKELAGLEQLKEVPFMYSVDGKYFSENYEAGEKVIKVFNLKGNQGFIMKSKSYNPFAWTFNDPEKKYQFSVVWAEDGKNIKKIFQVKVLAKTFFCTPWEKIKEELHEIVSVFGIELGRMKVKRIDWATDIKFAYKKMNWFIREERFSKVFFSRYGSMKAPVDVVPYCKNFKNKKGPQCTGVMFGTQSVKLRIYDKILETLEKYSDHPEKSELVLDAYYKKESVVLAPKIDKEPSRRTQVDLKSWNDCLLRDYLKEKMQVVRFEYQLSAKYLENKFRFVSDLDLEEVKSMIYDVFMNHTGIIQGELDRDLKRYAKAIRSEEDFVNKYSKIAGTIEGKIIHAVRRIGGGLASLGVSLSEKNERVVSFGEVATKLDYFKDFFFLNYSEKMWNNAKLIFSQEFLKGRNINYEAFCEGLEEYRESVAIAPTPKKEGKQPEVKEILSSFEQLDFETWLIEEGDNGKY</sequence>
<protein>
    <submittedName>
        <fullName evidence="1">Uncharacterized protein</fullName>
    </submittedName>
</protein>
<dbReference type="EMBL" id="BSDY01000006">
    <property type="protein sequence ID" value="GLI55956.1"/>
    <property type="molecule type" value="Genomic_DNA"/>
</dbReference>
<dbReference type="AlphaFoldDB" id="A0A9W6GLJ8"/>
<evidence type="ECO:0000313" key="2">
    <source>
        <dbReference type="Proteomes" id="UP001144471"/>
    </source>
</evidence>
<dbReference type="RefSeq" id="WP_281834792.1">
    <property type="nucleotide sequence ID" value="NZ_BSDY01000006.1"/>
</dbReference>
<organism evidence="1 2">
    <name type="scientific">Propionigenium maris DSM 9537</name>
    <dbReference type="NCBI Taxonomy" id="1123000"/>
    <lineage>
        <taxon>Bacteria</taxon>
        <taxon>Fusobacteriati</taxon>
        <taxon>Fusobacteriota</taxon>
        <taxon>Fusobacteriia</taxon>
        <taxon>Fusobacteriales</taxon>
        <taxon>Fusobacteriaceae</taxon>
        <taxon>Propionigenium</taxon>
    </lineage>
</organism>